<dbReference type="EMBL" id="ML986586">
    <property type="protein sequence ID" value="KAF2268533.1"/>
    <property type="molecule type" value="Genomic_DNA"/>
</dbReference>
<organism evidence="2 3">
    <name type="scientific">Lojkania enalia</name>
    <dbReference type="NCBI Taxonomy" id="147567"/>
    <lineage>
        <taxon>Eukaryota</taxon>
        <taxon>Fungi</taxon>
        <taxon>Dikarya</taxon>
        <taxon>Ascomycota</taxon>
        <taxon>Pezizomycotina</taxon>
        <taxon>Dothideomycetes</taxon>
        <taxon>Pleosporomycetidae</taxon>
        <taxon>Pleosporales</taxon>
        <taxon>Pleosporales incertae sedis</taxon>
        <taxon>Lojkania</taxon>
    </lineage>
</organism>
<dbReference type="AlphaFoldDB" id="A0A9P4KIG4"/>
<gene>
    <name evidence="2" type="ORF">CC78DRAFT_613235</name>
</gene>
<feature type="region of interest" description="Disordered" evidence="1">
    <location>
        <begin position="1"/>
        <end position="31"/>
    </location>
</feature>
<dbReference type="OrthoDB" id="10057496at2759"/>
<keyword evidence="3" id="KW-1185">Reference proteome</keyword>
<accession>A0A9P4KIG4</accession>
<evidence type="ECO:0000256" key="1">
    <source>
        <dbReference type="SAM" id="MobiDB-lite"/>
    </source>
</evidence>
<proteinExistence type="predicted"/>
<reference evidence="3" key="1">
    <citation type="journal article" date="2020" name="Stud. Mycol.">
        <title>101 Dothideomycetes genomes: A test case for predicting lifestyles and emergence of pathogens.</title>
        <authorList>
            <person name="Haridas S."/>
            <person name="Albert R."/>
            <person name="Binder M."/>
            <person name="Bloem J."/>
            <person name="LaButti K."/>
            <person name="Salamov A."/>
            <person name="Andreopoulos B."/>
            <person name="Baker S."/>
            <person name="Barry K."/>
            <person name="Bills G."/>
            <person name="Bluhm B."/>
            <person name="Cannon C."/>
            <person name="Castanera R."/>
            <person name="Culley D."/>
            <person name="Daum C."/>
            <person name="Ezra D."/>
            <person name="Gonzalez J."/>
            <person name="Henrissat B."/>
            <person name="Kuo A."/>
            <person name="Liang C."/>
            <person name="Lipzen A."/>
            <person name="Lutzoni F."/>
            <person name="Magnuson J."/>
            <person name="Mondo S."/>
            <person name="Nolan M."/>
            <person name="Ohm R."/>
            <person name="Pangilinan J."/>
            <person name="Park H.-J."/>
            <person name="Ramirez L."/>
            <person name="Alfaro M."/>
            <person name="Sun H."/>
            <person name="Tritt A."/>
            <person name="Yoshinaga Y."/>
            <person name="Zwiers L.-H."/>
            <person name="Turgeon B."/>
            <person name="Goodwin S."/>
            <person name="Spatafora J."/>
            <person name="Crous P."/>
            <person name="Grigoriev I."/>
        </authorList>
    </citation>
    <scope>NUCLEOTIDE SEQUENCE [LARGE SCALE GENOMIC DNA]</scope>
    <source>
        <strain evidence="3">CBS 304.66</strain>
    </source>
</reference>
<evidence type="ECO:0000313" key="3">
    <source>
        <dbReference type="Proteomes" id="UP000800093"/>
    </source>
</evidence>
<dbReference type="Proteomes" id="UP000800093">
    <property type="component" value="Unassembled WGS sequence"/>
</dbReference>
<name>A0A9P4KIG4_9PLEO</name>
<comment type="caution">
    <text evidence="2">The sequence shown here is derived from an EMBL/GenBank/DDBJ whole genome shotgun (WGS) entry which is preliminary data.</text>
</comment>
<protein>
    <submittedName>
        <fullName evidence="2">Uncharacterized protein</fullName>
    </submittedName>
</protein>
<evidence type="ECO:0000313" key="2">
    <source>
        <dbReference type="EMBL" id="KAF2268533.1"/>
    </source>
</evidence>
<sequence>MSGPPVGFPWLRDVGDNPNINRNPPPPPTYRTCDRHNPCPVFDRLPPGAILINDEPRFYGPPPEFAVPVRDPAPQYVVNPPPAPVPRVPQAPVAFAQTGYQWVGGAMPAAPVPPHPPCDGTFGAVPPPQTDPSVFPGGRLPGVTTFEAGEHTVFCWIKGVDPPWAQPGMPLTVEFVHVESNWTVDDLINKLNNNARDSFGCAITECLESGRGVWGQGTTFVYGTQQSHQKLWEVGWDKTRNRDMHPTLHGMDFQDLLGKNM</sequence>